<name>A0A3R9P7Q7_9BACT</name>
<dbReference type="Proteomes" id="UP000269669">
    <property type="component" value="Unassembled WGS sequence"/>
</dbReference>
<proteinExistence type="predicted"/>
<dbReference type="OrthoDB" id="113704at2"/>
<dbReference type="CDD" id="cd02440">
    <property type="entry name" value="AdoMet_MTases"/>
    <property type="match status" value="1"/>
</dbReference>
<gene>
    <name evidence="2" type="ORF">EDE15_0853</name>
</gene>
<dbReference type="GO" id="GO:0008168">
    <property type="term" value="F:methyltransferase activity"/>
    <property type="evidence" value="ECO:0007669"/>
    <property type="project" value="UniProtKB-KW"/>
</dbReference>
<keyword evidence="2" id="KW-0808">Transferase</keyword>
<reference evidence="2 3" key="1">
    <citation type="submission" date="2018-12" db="EMBL/GenBank/DDBJ databases">
        <title>Sequencing of bacterial isolates from soil warming experiment in Harvard Forest, Massachusetts, USA.</title>
        <authorList>
            <person name="Deangelis K."/>
        </authorList>
    </citation>
    <scope>NUCLEOTIDE SEQUENCE [LARGE SCALE GENOMIC DNA]</scope>
    <source>
        <strain evidence="2 3">EB153</strain>
    </source>
</reference>
<feature type="region of interest" description="Disordered" evidence="1">
    <location>
        <begin position="1"/>
        <end position="23"/>
    </location>
</feature>
<dbReference type="InterPro" id="IPR029063">
    <property type="entry name" value="SAM-dependent_MTases_sf"/>
</dbReference>
<organism evidence="2 3">
    <name type="scientific">Edaphobacter aggregans</name>
    <dbReference type="NCBI Taxonomy" id="570835"/>
    <lineage>
        <taxon>Bacteria</taxon>
        <taxon>Pseudomonadati</taxon>
        <taxon>Acidobacteriota</taxon>
        <taxon>Terriglobia</taxon>
        <taxon>Terriglobales</taxon>
        <taxon>Acidobacteriaceae</taxon>
        <taxon>Edaphobacter</taxon>
    </lineage>
</organism>
<protein>
    <submittedName>
        <fullName evidence="2">Methyltransferase family protein</fullName>
    </submittedName>
</protein>
<accession>A0A3R9P7Q7</accession>
<comment type="caution">
    <text evidence="2">The sequence shown here is derived from an EMBL/GenBank/DDBJ whole genome shotgun (WGS) entry which is preliminary data.</text>
</comment>
<evidence type="ECO:0000313" key="2">
    <source>
        <dbReference type="EMBL" id="RSL15367.1"/>
    </source>
</evidence>
<keyword evidence="2" id="KW-0489">Methyltransferase</keyword>
<dbReference type="AlphaFoldDB" id="A0A3R9P7Q7"/>
<dbReference type="RefSeq" id="WP_125484115.1">
    <property type="nucleotide sequence ID" value="NZ_RSDW01000001.1"/>
</dbReference>
<dbReference type="SUPFAM" id="SSF53335">
    <property type="entry name" value="S-adenosyl-L-methionine-dependent methyltransferases"/>
    <property type="match status" value="1"/>
</dbReference>
<dbReference type="EMBL" id="RSDW01000001">
    <property type="protein sequence ID" value="RSL15367.1"/>
    <property type="molecule type" value="Genomic_DNA"/>
</dbReference>
<dbReference type="Pfam" id="PF13489">
    <property type="entry name" value="Methyltransf_23"/>
    <property type="match status" value="1"/>
</dbReference>
<keyword evidence="3" id="KW-1185">Reference proteome</keyword>
<dbReference type="GO" id="GO:0032259">
    <property type="term" value="P:methylation"/>
    <property type="evidence" value="ECO:0007669"/>
    <property type="project" value="UniProtKB-KW"/>
</dbReference>
<dbReference type="Gene3D" id="3.40.50.150">
    <property type="entry name" value="Vaccinia Virus protein VP39"/>
    <property type="match status" value="1"/>
</dbReference>
<evidence type="ECO:0000313" key="3">
    <source>
        <dbReference type="Proteomes" id="UP000269669"/>
    </source>
</evidence>
<sequence length="212" mass="23809">MRNLFGGSDSSGSTRGANAARVPRHSSGWKDLLKHLRSEESLRILDIGPTSSTNINYITSLGHSIYMANLVEEASKPEWMIPGEAGEAPKYDVEGFLTANLNFSGRHFDVVILWDTADYLPEPLLIAVLSRLHEVMEPGGLMLAFFHATTDPGTSFCRYHLTDTEFVEMQKAGNYPLLQIYSNRKIENMLSAFSNYRFFLAKDSLREVIVTR</sequence>
<evidence type="ECO:0000256" key="1">
    <source>
        <dbReference type="SAM" id="MobiDB-lite"/>
    </source>
</evidence>